<reference evidence="6 7" key="1">
    <citation type="journal article" name="Front. Microbiol.">
        <title>Sugar Metabolism of the First Thermophilic Planctomycete Thermogutta terrifontis: Comparative Genomic and Transcriptomic Approaches.</title>
        <authorList>
            <person name="Elcheninov A.G."/>
            <person name="Menzel P."/>
            <person name="Gudbergsdottir S.R."/>
            <person name="Slesarev A.I."/>
            <person name="Kadnikov V.V."/>
            <person name="Krogh A."/>
            <person name="Bonch-Osmolovskaya E.A."/>
            <person name="Peng X."/>
            <person name="Kublanov I.V."/>
        </authorList>
    </citation>
    <scope>NUCLEOTIDE SEQUENCE [LARGE SCALE GENOMIC DNA]</scope>
    <source>
        <strain evidence="6 7">R1</strain>
    </source>
</reference>
<dbReference type="PANTHER" id="PTHR30332">
    <property type="entry name" value="PROBABLE GENERAL SECRETION PATHWAY PROTEIN D"/>
    <property type="match status" value="1"/>
</dbReference>
<keyword evidence="3" id="KW-0472">Membrane</keyword>
<keyword evidence="7" id="KW-1185">Reference proteome</keyword>
<dbReference type="InterPro" id="IPR050810">
    <property type="entry name" value="Bact_Secretion_Sys_Channel"/>
</dbReference>
<keyword evidence="3" id="KW-1133">Transmembrane helix</keyword>
<evidence type="ECO:0000256" key="3">
    <source>
        <dbReference type="SAM" id="Phobius"/>
    </source>
</evidence>
<comment type="similarity">
    <text evidence="1">Belongs to the bacterial secretin family.</text>
</comment>
<gene>
    <name evidence="6" type="ORF">THTE_4205</name>
</gene>
<dbReference type="RefSeq" id="WP_095416509.1">
    <property type="nucleotide sequence ID" value="NZ_CP018477.1"/>
</dbReference>
<dbReference type="InterPro" id="IPR032789">
    <property type="entry name" value="T2SS-T3SS_pil_N"/>
</dbReference>
<dbReference type="EMBL" id="CP018477">
    <property type="protein sequence ID" value="ASV76806.1"/>
    <property type="molecule type" value="Genomic_DNA"/>
</dbReference>
<dbReference type="AlphaFoldDB" id="A0A286RLG9"/>
<evidence type="ECO:0000256" key="2">
    <source>
        <dbReference type="SAM" id="MobiDB-lite"/>
    </source>
</evidence>
<feature type="domain" description="Type II/III secretion system secretin-like" evidence="4">
    <location>
        <begin position="704"/>
        <end position="857"/>
    </location>
</feature>
<evidence type="ECO:0000313" key="6">
    <source>
        <dbReference type="EMBL" id="ASV76806.1"/>
    </source>
</evidence>
<dbReference type="Pfam" id="PF13629">
    <property type="entry name" value="T2SS-T3SS_pil_N"/>
    <property type="match status" value="1"/>
</dbReference>
<sequence>MSKAAQHAILARRDATGVPFLFACGVITVVTTAFWWAWGRVTARGDEANTGLEASPPLRLQLHVGDVHPLMPDGNNNGVATLPHRRSEDSTIELRIRTTADAPSLSQPVAETGQITLSNDSPEEVWIEESLKSVPAEVWVSEERPAVPSVARNDGTLPTQRIVLETPGSQQQIVLRVRSVNAPLVVRNSTDINLGSDESPLADLGVASTSIPRTTPSVLRLIRENMEVSQSWAVAASRPVRPFLLDEQPVLRVPADVISEVAQAAGEDTVPNRQMVLLTSVGTPQQPAENRAVSSPVATGWDWPGRTSDAQPNQATPHRDGDGFVTLIDNEMVAFNRSQPAEATTPQFRVITPQPSLAGQATGPSFGQTEDERPEAPEPTFNQNSSSEGNPPLRPVQPSIVGDSGDVSGQAGKPSRPPVQVKEFSPSGNSRAAALTGLQTEAPAVSPSPAPEQPRSDLAASPFEIIEESGELTVIVRRSKLLRTQVDVYRTAVVDSSICDVVQFTPREISILGKSQGATHVTFWFQDERYRPVTYLVRVVPDPEVEKTQVKRYELLESHLAKLFPESKVDLIVVGDKLVVKGQARDAAEAAQIMAVIRGELVRGRSVAEGKAADPVGQEAAGQTLPAIQVINMLRIPGPPQVALKVKIAELNRTAARNFGVDMHLNFDQGKFLIQSLLNISSGGSASVIGNFDGGDLQFGLHYLEEHGVVRLLSEPTLVTISGRPATFIAGGEFAVPTAVGVNGVGAVTTDFRAYGAIITFLPTVLDKDLIRLEVAPEFSQIDKKNTVNGTPGLRTRAVTTTVEMREGQTLAIAGLLDDSMTGNNQGDLPIFNQIFGRRSLSRNETELIILVTPEIVHPMEPEEVPPLPGFDVTEPTNHEFYLKGHLEGRPTQEYDSTTWPRLRRRYNAGGPATISGPYGHGD</sequence>
<dbReference type="InterPro" id="IPR004846">
    <property type="entry name" value="T2SS/T3SS_dom"/>
</dbReference>
<feature type="region of interest" description="Disordered" evidence="2">
    <location>
        <begin position="355"/>
        <end position="430"/>
    </location>
</feature>
<proteinExistence type="inferred from homology"/>
<dbReference type="KEGG" id="ttf:THTE_4205"/>
<dbReference type="GO" id="GO:0015627">
    <property type="term" value="C:type II protein secretion system complex"/>
    <property type="evidence" value="ECO:0007669"/>
    <property type="project" value="TreeGrafter"/>
</dbReference>
<feature type="compositionally biased region" description="Polar residues" evidence="2">
    <location>
        <begin position="280"/>
        <end position="297"/>
    </location>
</feature>
<feature type="transmembrane region" description="Helical" evidence="3">
    <location>
        <begin position="20"/>
        <end position="38"/>
    </location>
</feature>
<protein>
    <submittedName>
        <fullName evidence="6">Type II/IV secretion system secretin RcpA/CpaC, associated with Flp pilus assembly</fullName>
    </submittedName>
</protein>
<evidence type="ECO:0000259" key="5">
    <source>
        <dbReference type="Pfam" id="PF13629"/>
    </source>
</evidence>
<feature type="region of interest" description="Disordered" evidence="2">
    <location>
        <begin position="280"/>
        <end position="323"/>
    </location>
</feature>
<dbReference type="PANTHER" id="PTHR30332:SF17">
    <property type="entry name" value="TYPE IV PILIATION SYSTEM PROTEIN DR_0774-RELATED"/>
    <property type="match status" value="1"/>
</dbReference>
<evidence type="ECO:0000259" key="4">
    <source>
        <dbReference type="Pfam" id="PF00263"/>
    </source>
</evidence>
<dbReference type="GO" id="GO:0009306">
    <property type="term" value="P:protein secretion"/>
    <property type="evidence" value="ECO:0007669"/>
    <property type="project" value="InterPro"/>
</dbReference>
<dbReference type="Proteomes" id="UP000215086">
    <property type="component" value="Chromosome"/>
</dbReference>
<feature type="domain" description="Pilus formation protein N-terminal" evidence="5">
    <location>
        <begin position="469"/>
        <end position="539"/>
    </location>
</feature>
<organism evidence="6 7">
    <name type="scientific">Thermogutta terrifontis</name>
    <dbReference type="NCBI Taxonomy" id="1331910"/>
    <lineage>
        <taxon>Bacteria</taxon>
        <taxon>Pseudomonadati</taxon>
        <taxon>Planctomycetota</taxon>
        <taxon>Planctomycetia</taxon>
        <taxon>Pirellulales</taxon>
        <taxon>Thermoguttaceae</taxon>
        <taxon>Thermogutta</taxon>
    </lineage>
</organism>
<evidence type="ECO:0000256" key="1">
    <source>
        <dbReference type="RuleBase" id="RU004003"/>
    </source>
</evidence>
<dbReference type="OrthoDB" id="9775455at2"/>
<feature type="compositionally biased region" description="Polar residues" evidence="2">
    <location>
        <begin position="355"/>
        <end position="368"/>
    </location>
</feature>
<accession>A0A286RLG9</accession>
<name>A0A286RLG9_9BACT</name>
<evidence type="ECO:0000313" key="7">
    <source>
        <dbReference type="Proteomes" id="UP000215086"/>
    </source>
</evidence>
<feature type="compositionally biased region" description="Polar residues" evidence="2">
    <location>
        <begin position="380"/>
        <end position="389"/>
    </location>
</feature>
<keyword evidence="3" id="KW-0812">Transmembrane</keyword>
<dbReference type="Pfam" id="PF00263">
    <property type="entry name" value="Secretin"/>
    <property type="match status" value="1"/>
</dbReference>